<reference evidence="3 4" key="1">
    <citation type="submission" date="2016-10" db="EMBL/GenBank/DDBJ databases">
        <authorList>
            <person name="de Groot N.N."/>
        </authorList>
    </citation>
    <scope>NUCLEOTIDE SEQUENCE [LARGE SCALE GENOMIC DNA]</scope>
    <source>
        <strain evidence="3 4">DSM 19938</strain>
    </source>
</reference>
<dbReference type="InterPro" id="IPR052893">
    <property type="entry name" value="TCS_response_regulator"/>
</dbReference>
<dbReference type="STRING" id="408657.SAMN04487995_6116"/>
<evidence type="ECO:0000256" key="1">
    <source>
        <dbReference type="PROSITE-ProRule" id="PRU00169"/>
    </source>
</evidence>
<dbReference type="Gene3D" id="3.40.50.2300">
    <property type="match status" value="1"/>
</dbReference>
<feature type="modified residue" description="4-aspartylphosphate" evidence="1">
    <location>
        <position position="59"/>
    </location>
</feature>
<feature type="domain" description="Response regulatory" evidence="2">
    <location>
        <begin position="6"/>
        <end position="128"/>
    </location>
</feature>
<evidence type="ECO:0000313" key="4">
    <source>
        <dbReference type="Proteomes" id="UP000199532"/>
    </source>
</evidence>
<gene>
    <name evidence="3" type="ORF">SAMN04487995_6116</name>
</gene>
<dbReference type="AlphaFoldDB" id="A0A1H7BC89"/>
<evidence type="ECO:0000313" key="3">
    <source>
        <dbReference type="EMBL" id="SEJ72112.1"/>
    </source>
</evidence>
<dbReference type="InterPro" id="IPR001789">
    <property type="entry name" value="Sig_transdc_resp-reg_receiver"/>
</dbReference>
<keyword evidence="1" id="KW-0597">Phosphoprotein</keyword>
<dbReference type="InterPro" id="IPR011006">
    <property type="entry name" value="CheY-like_superfamily"/>
</dbReference>
<dbReference type="PANTHER" id="PTHR44520">
    <property type="entry name" value="RESPONSE REGULATOR RCP1-RELATED"/>
    <property type="match status" value="1"/>
</dbReference>
<dbReference type="SMART" id="SM00448">
    <property type="entry name" value="REC"/>
    <property type="match status" value="1"/>
</dbReference>
<dbReference type="GO" id="GO:0000160">
    <property type="term" value="P:phosphorelay signal transduction system"/>
    <property type="evidence" value="ECO:0007669"/>
    <property type="project" value="InterPro"/>
</dbReference>
<sequence length="140" mass="16351">MNNDGPIIVIEDDLEDQFLIGETFKNLAYENPVLFFEDGYKALEYLNETDAKPLLILSDINLPRINGMEVRDEVQRNEHIRVKCIPYLLFTTATNQKFVIDAYCSSIQGFFQKPASFQDFEKTIRIIVDYWKVCIRPDEC</sequence>
<organism evidence="3 4">
    <name type="scientific">Dyadobacter koreensis</name>
    <dbReference type="NCBI Taxonomy" id="408657"/>
    <lineage>
        <taxon>Bacteria</taxon>
        <taxon>Pseudomonadati</taxon>
        <taxon>Bacteroidota</taxon>
        <taxon>Cytophagia</taxon>
        <taxon>Cytophagales</taxon>
        <taxon>Spirosomataceae</taxon>
        <taxon>Dyadobacter</taxon>
    </lineage>
</organism>
<dbReference type="Proteomes" id="UP000199532">
    <property type="component" value="Unassembled WGS sequence"/>
</dbReference>
<dbReference type="EMBL" id="FNXY01000012">
    <property type="protein sequence ID" value="SEJ72112.1"/>
    <property type="molecule type" value="Genomic_DNA"/>
</dbReference>
<dbReference type="Pfam" id="PF00072">
    <property type="entry name" value="Response_reg"/>
    <property type="match status" value="1"/>
</dbReference>
<keyword evidence="4" id="KW-1185">Reference proteome</keyword>
<dbReference type="SUPFAM" id="SSF52172">
    <property type="entry name" value="CheY-like"/>
    <property type="match status" value="1"/>
</dbReference>
<accession>A0A1H7BC89</accession>
<evidence type="ECO:0000259" key="2">
    <source>
        <dbReference type="PROSITE" id="PS50110"/>
    </source>
</evidence>
<dbReference type="PANTHER" id="PTHR44520:SF2">
    <property type="entry name" value="RESPONSE REGULATOR RCP1"/>
    <property type="match status" value="1"/>
</dbReference>
<dbReference type="OrthoDB" id="958614at2"/>
<name>A0A1H7BC89_9BACT</name>
<dbReference type="PROSITE" id="PS50110">
    <property type="entry name" value="RESPONSE_REGULATORY"/>
    <property type="match status" value="1"/>
</dbReference>
<dbReference type="RefSeq" id="WP_090342359.1">
    <property type="nucleotide sequence ID" value="NZ_FNXY01000012.1"/>
</dbReference>
<protein>
    <submittedName>
        <fullName evidence="3">Response regulator receiver domain-containing protein</fullName>
    </submittedName>
</protein>
<proteinExistence type="predicted"/>